<name>A0ABD3M4K0_9STRA</name>
<evidence type="ECO:0000313" key="3">
    <source>
        <dbReference type="EMBL" id="KAL3758868.1"/>
    </source>
</evidence>
<reference evidence="3 4" key="1">
    <citation type="submission" date="2024-10" db="EMBL/GenBank/DDBJ databases">
        <title>Updated reference genomes for cyclostephanoid diatoms.</title>
        <authorList>
            <person name="Roberts W.R."/>
            <person name="Alverson A.J."/>
        </authorList>
    </citation>
    <scope>NUCLEOTIDE SEQUENCE [LARGE SCALE GENOMIC DNA]</scope>
    <source>
        <strain evidence="3 4">AJA232-27</strain>
    </source>
</reference>
<dbReference type="AlphaFoldDB" id="A0ABD3M4K0"/>
<keyword evidence="2" id="KW-0472">Membrane</keyword>
<keyword evidence="4" id="KW-1185">Reference proteome</keyword>
<feature type="region of interest" description="Disordered" evidence="1">
    <location>
        <begin position="948"/>
        <end position="985"/>
    </location>
</feature>
<dbReference type="Proteomes" id="UP001530293">
    <property type="component" value="Unassembled WGS sequence"/>
</dbReference>
<feature type="transmembrane region" description="Helical" evidence="2">
    <location>
        <begin position="86"/>
        <end position="107"/>
    </location>
</feature>
<feature type="transmembrane region" description="Helical" evidence="2">
    <location>
        <begin position="246"/>
        <end position="268"/>
    </location>
</feature>
<feature type="compositionally biased region" description="Polar residues" evidence="1">
    <location>
        <begin position="887"/>
        <end position="904"/>
    </location>
</feature>
<feature type="transmembrane region" description="Helical" evidence="2">
    <location>
        <begin position="60"/>
        <end position="80"/>
    </location>
</feature>
<feature type="compositionally biased region" description="Polar residues" evidence="1">
    <location>
        <begin position="681"/>
        <end position="698"/>
    </location>
</feature>
<feature type="compositionally biased region" description="Polar residues" evidence="1">
    <location>
        <begin position="630"/>
        <end position="641"/>
    </location>
</feature>
<feature type="compositionally biased region" description="Low complexity" evidence="1">
    <location>
        <begin position="807"/>
        <end position="818"/>
    </location>
</feature>
<evidence type="ECO:0000313" key="4">
    <source>
        <dbReference type="Proteomes" id="UP001530293"/>
    </source>
</evidence>
<feature type="compositionally biased region" description="Basic and acidic residues" evidence="1">
    <location>
        <begin position="599"/>
        <end position="608"/>
    </location>
</feature>
<feature type="transmembrane region" description="Helical" evidence="2">
    <location>
        <begin position="138"/>
        <end position="156"/>
    </location>
</feature>
<feature type="compositionally biased region" description="Low complexity" evidence="1">
    <location>
        <begin position="959"/>
        <end position="976"/>
    </location>
</feature>
<organism evidence="3 4">
    <name type="scientific">Discostella pseudostelligera</name>
    <dbReference type="NCBI Taxonomy" id="259834"/>
    <lineage>
        <taxon>Eukaryota</taxon>
        <taxon>Sar</taxon>
        <taxon>Stramenopiles</taxon>
        <taxon>Ochrophyta</taxon>
        <taxon>Bacillariophyta</taxon>
        <taxon>Coscinodiscophyceae</taxon>
        <taxon>Thalassiosirophycidae</taxon>
        <taxon>Stephanodiscales</taxon>
        <taxon>Stephanodiscaceae</taxon>
        <taxon>Discostella</taxon>
    </lineage>
</organism>
<feature type="region of interest" description="Disordered" evidence="1">
    <location>
        <begin position="343"/>
        <end position="384"/>
    </location>
</feature>
<feature type="transmembrane region" description="Helical" evidence="2">
    <location>
        <begin position="280"/>
        <end position="300"/>
    </location>
</feature>
<feature type="compositionally biased region" description="Low complexity" evidence="1">
    <location>
        <begin position="347"/>
        <end position="357"/>
    </location>
</feature>
<feature type="compositionally biased region" description="Polar residues" evidence="1">
    <location>
        <begin position="585"/>
        <end position="595"/>
    </location>
</feature>
<keyword evidence="2" id="KW-1133">Transmembrane helix</keyword>
<sequence length="1002" mass="109759">MTSFREREEFRPHADESLYSGHRSVGRSYSLPMKAPSTTDHRDHGGKRNCDRRIRRRCELYLALTLASLISISCIASSSSRSGMKTAAISFSSLSFIVTFIMGVGYFSRQMRDYLATNTLSSIQHGGRLRRNVTHEKIAVTIVMVLACIVSGLVLYPQFDTNPIAVAGNEIWNPNLFYINWISLYASAYLVANLSYNDGNYQSSMKSSWFMCLFSSICTATSLLIIQSGPACRGELIDETTYCSSALAAGSISVVCAIVLFVCGACYWQSVTIALRLQKLLKIVGATLLLVIQCVVVAVVTAPSGPGHETGNAFIASWMSFILSLRLWKNSVESCLMPPKQVRKSLSKGSTSSTSKGSGRGETKSTATTEDEGSSDEDRGNSCDYVGEVLTDIPTEVQAGGDDYWNNLRGPDPEEGLRNHSIYPNRRQAKHHQAHVDGNRVLEEADEVLFKVASYHSRSYVAKPRTSQKSPRDAAEVRSSHSISRREDPRGVRCNDSMHRKSRRRSQEHAKEPPSSREEATTQSLRPDTSKECLDHKQDFTFRIPPLPLTADGCPPPTNEEDYKVRLASLPKTDPPKTFTPTPPQRQASFVSNMSPVHETSHDGDTRRSSSPMSSENGESKNAEHIAGSRITTSSNGSSQNRRTPPTPPPPLPRARNEASRASSSKHREKKPKADEEISATKHSSSTGRSNKHNSSSERLFASFPSEPPRKSPDPEMGSVPFDVLLNDDQTVVTEITTPVSEFRYSIPTGTSDRKLSIAVAAALHAAAVSANTEKKAKATNEVVSDIFNTYKPKRSSRKERSLSPGSQRQQSVSLQSSNMFDGSVGSPLTEEISLISTLEQARNLRTYSDLEDSKLHIQGENIATNNSGIVGILKNNHDSGSHRKTPSNASSKLSGRASSPSKSSQKRYQEESDLVLRALSARMKGGHTEGASASILGSVGVNKSLPRRQCRSQQPSHNLSNAASLESRSRLASSSAERRGSMKSYFSVMDDSHTLHGEFEC</sequence>
<feature type="compositionally biased region" description="Basic and acidic residues" evidence="1">
    <location>
        <begin position="39"/>
        <end position="48"/>
    </location>
</feature>
<feature type="region of interest" description="Disordered" evidence="1">
    <location>
        <begin position="28"/>
        <end position="48"/>
    </location>
</feature>
<proteinExistence type="predicted"/>
<feature type="region of interest" description="Disordered" evidence="1">
    <location>
        <begin position="397"/>
        <end position="420"/>
    </location>
</feature>
<protein>
    <submittedName>
        <fullName evidence="3">Uncharacterized protein</fullName>
    </submittedName>
</protein>
<feature type="transmembrane region" description="Helical" evidence="2">
    <location>
        <begin position="208"/>
        <end position="226"/>
    </location>
</feature>
<comment type="caution">
    <text evidence="3">The sequence shown here is derived from an EMBL/GenBank/DDBJ whole genome shotgun (WGS) entry which is preliminary data.</text>
</comment>
<feature type="compositionally biased region" description="Basic and acidic residues" evidence="1">
    <location>
        <begin position="528"/>
        <end position="540"/>
    </location>
</feature>
<dbReference type="EMBL" id="JALLBG020000216">
    <property type="protein sequence ID" value="KAL3758868.1"/>
    <property type="molecule type" value="Genomic_DNA"/>
</dbReference>
<feature type="region of interest" description="Disordered" evidence="1">
    <location>
        <begin position="460"/>
        <end position="722"/>
    </location>
</feature>
<evidence type="ECO:0000256" key="2">
    <source>
        <dbReference type="SAM" id="Phobius"/>
    </source>
</evidence>
<accession>A0ABD3M4K0</accession>
<feature type="region of interest" description="Disordered" evidence="1">
    <location>
        <begin position="874"/>
        <end position="912"/>
    </location>
</feature>
<gene>
    <name evidence="3" type="ORF">ACHAWU_003140</name>
</gene>
<feature type="region of interest" description="Disordered" evidence="1">
    <location>
        <begin position="791"/>
        <end position="821"/>
    </location>
</feature>
<feature type="transmembrane region" description="Helical" evidence="2">
    <location>
        <begin position="176"/>
        <end position="196"/>
    </location>
</feature>
<evidence type="ECO:0000256" key="1">
    <source>
        <dbReference type="SAM" id="MobiDB-lite"/>
    </source>
</evidence>
<feature type="compositionally biased region" description="Basic and acidic residues" evidence="1">
    <location>
        <begin position="470"/>
        <end position="520"/>
    </location>
</feature>
<keyword evidence="2" id="KW-0812">Transmembrane</keyword>